<evidence type="ECO:0000313" key="2">
    <source>
        <dbReference type="EMBL" id="EFV12843.1"/>
    </source>
</evidence>
<evidence type="ECO:0008006" key="4">
    <source>
        <dbReference type="Google" id="ProtNLM"/>
    </source>
</evidence>
<keyword evidence="1" id="KW-0812">Transmembrane</keyword>
<dbReference type="AlphaFoldDB" id="E5XS58"/>
<organism evidence="2 3">
    <name type="scientific">Segniliparus rugosus (strain ATCC BAA-974 / DSM 45345 / CCUG 50838 / CIP 108380 / JCM 13579 / CDC 945)</name>
    <dbReference type="NCBI Taxonomy" id="679197"/>
    <lineage>
        <taxon>Bacteria</taxon>
        <taxon>Bacillati</taxon>
        <taxon>Actinomycetota</taxon>
        <taxon>Actinomycetes</taxon>
        <taxon>Mycobacteriales</taxon>
        <taxon>Segniliparaceae</taxon>
        <taxon>Segniliparus</taxon>
    </lineage>
</organism>
<dbReference type="HOGENOM" id="CLU_045686_2_1_11"/>
<dbReference type="InterPro" id="IPR030802">
    <property type="entry name" value="Permease_MalE"/>
</dbReference>
<dbReference type="PANTHER" id="PTHR30188:SF13">
    <property type="entry name" value="CONSERVED HYPOTHETICAL INTEGRAL MEMBRANE PROTEIN YRBE3B"/>
    <property type="match status" value="1"/>
</dbReference>
<keyword evidence="3" id="KW-1185">Reference proteome</keyword>
<name>E5XS58_SEGRC</name>
<evidence type="ECO:0000313" key="3">
    <source>
        <dbReference type="Proteomes" id="UP000004816"/>
    </source>
</evidence>
<feature type="transmembrane region" description="Helical" evidence="1">
    <location>
        <begin position="261"/>
        <end position="280"/>
    </location>
</feature>
<dbReference type="GO" id="GO:0005548">
    <property type="term" value="F:phospholipid transporter activity"/>
    <property type="evidence" value="ECO:0007669"/>
    <property type="project" value="TreeGrafter"/>
</dbReference>
<dbReference type="Pfam" id="PF02405">
    <property type="entry name" value="MlaE"/>
    <property type="match status" value="1"/>
</dbReference>
<keyword evidence="1" id="KW-1133">Transmembrane helix</keyword>
<feature type="transmembrane region" description="Helical" evidence="1">
    <location>
        <begin position="221"/>
        <end position="241"/>
    </location>
</feature>
<protein>
    <recommendedName>
        <fullName evidence="4">ABC transporter permease</fullName>
    </recommendedName>
</protein>
<dbReference type="OrthoDB" id="3745645at2"/>
<dbReference type="eggNOG" id="COG0767">
    <property type="taxonomic scope" value="Bacteria"/>
</dbReference>
<dbReference type="PANTHER" id="PTHR30188">
    <property type="entry name" value="ABC TRANSPORTER PERMEASE PROTEIN-RELATED"/>
    <property type="match status" value="1"/>
</dbReference>
<dbReference type="GO" id="GO:0043190">
    <property type="term" value="C:ATP-binding cassette (ABC) transporter complex"/>
    <property type="evidence" value="ECO:0007669"/>
    <property type="project" value="InterPro"/>
</dbReference>
<keyword evidence="1" id="KW-0472">Membrane</keyword>
<dbReference type="RefSeq" id="WP_007470571.1">
    <property type="nucleotide sequence ID" value="NZ_KI391953.1"/>
</dbReference>
<feature type="transmembrane region" description="Helical" evidence="1">
    <location>
        <begin position="171"/>
        <end position="200"/>
    </location>
</feature>
<dbReference type="STRING" id="679197.HMPREF9336_02330"/>
<evidence type="ECO:0000256" key="1">
    <source>
        <dbReference type="SAM" id="Phobius"/>
    </source>
</evidence>
<reference evidence="2 3" key="1">
    <citation type="journal article" date="2011" name="Stand. Genomic Sci.">
        <title>High quality draft genome sequence of Segniliparus rugosus CDC 945(T)= (ATCC BAA-974(T)).</title>
        <authorList>
            <person name="Earl A.M."/>
            <person name="Desjardins C.A."/>
            <person name="Fitzgerald M.G."/>
            <person name="Arachchi H.M."/>
            <person name="Zeng Q."/>
            <person name="Mehta T."/>
            <person name="Griggs A."/>
            <person name="Birren B.W."/>
            <person name="Toney N.C."/>
            <person name="Carr J."/>
            <person name="Posey J."/>
            <person name="Butler W.R."/>
        </authorList>
    </citation>
    <scope>NUCLEOTIDE SEQUENCE [LARGE SCALE GENOMIC DNA]</scope>
    <source>
        <strain evidence="3">ATCC BAA-974 / DSM 45345 / CCUG 50838 / CIP 108380 / JCM 13579 / CDC 945</strain>
    </source>
</reference>
<proteinExistence type="predicted"/>
<feature type="transmembrane region" description="Helical" evidence="1">
    <location>
        <begin position="33"/>
        <end position="51"/>
    </location>
</feature>
<sequence length="290" mass="30733">MTAPARYYPPIVAPLVRGVKAVVGIPLGFFERMGHVLTFFGLVLGAVPHTFRAYGRQIRETLIDLTWGNGRIIVGGGTLSVLAVLGLSIGGVIGLEAYNALSIVNLGPLTGFISAYGMTREFGPLAAALGFAAQAGCRITAEVGAMRIAEEIDALEATGIRSIPFVVTTRVIAGIAVILPVYLLTLILGYEACSLVVNLLNNQSAGTYNYYFMRFLVPQDVVLSLIKTAIFIVVVVIVHGYQGYYASGGPEGVGLASGRAIRSSIVIVVILNMLLTLLFWGRNTGVRISG</sequence>
<dbReference type="Proteomes" id="UP000004816">
    <property type="component" value="Unassembled WGS sequence"/>
</dbReference>
<comment type="caution">
    <text evidence="2">The sequence shown here is derived from an EMBL/GenBank/DDBJ whole genome shotgun (WGS) entry which is preliminary data.</text>
</comment>
<gene>
    <name evidence="2" type="ORF">HMPREF9336_02330</name>
</gene>
<feature type="transmembrane region" description="Helical" evidence="1">
    <location>
        <begin position="72"/>
        <end position="95"/>
    </location>
</feature>
<accession>E5XS58</accession>
<dbReference type="EMBL" id="ACZI02000002">
    <property type="protein sequence ID" value="EFV12843.1"/>
    <property type="molecule type" value="Genomic_DNA"/>
</dbReference>